<dbReference type="InterPro" id="IPR050808">
    <property type="entry name" value="Phage_Integrase"/>
</dbReference>
<name>A0ABP7LY27_9GAMM</name>
<keyword evidence="2" id="KW-0229">DNA integration</keyword>
<gene>
    <name evidence="6" type="ORF">GCM10022277_00720</name>
</gene>
<dbReference type="SUPFAM" id="SSF56349">
    <property type="entry name" value="DNA breaking-rejoining enzymes"/>
    <property type="match status" value="1"/>
</dbReference>
<dbReference type="InterPro" id="IPR025166">
    <property type="entry name" value="Integrase_DNA_bind_dom"/>
</dbReference>
<evidence type="ECO:0000256" key="1">
    <source>
        <dbReference type="ARBA" id="ARBA00008857"/>
    </source>
</evidence>
<evidence type="ECO:0000313" key="7">
    <source>
        <dbReference type="Proteomes" id="UP001501565"/>
    </source>
</evidence>
<evidence type="ECO:0000256" key="4">
    <source>
        <dbReference type="ARBA" id="ARBA00023172"/>
    </source>
</evidence>
<dbReference type="InterPro" id="IPR038488">
    <property type="entry name" value="Integrase_DNA-bd_sf"/>
</dbReference>
<organism evidence="6 7">
    <name type="scientific">Litoribacillus peritrichatus</name>
    <dbReference type="NCBI Taxonomy" id="718191"/>
    <lineage>
        <taxon>Bacteria</taxon>
        <taxon>Pseudomonadati</taxon>
        <taxon>Pseudomonadota</taxon>
        <taxon>Gammaproteobacteria</taxon>
        <taxon>Oceanospirillales</taxon>
        <taxon>Oceanospirillaceae</taxon>
        <taxon>Litoribacillus</taxon>
    </lineage>
</organism>
<dbReference type="PANTHER" id="PTHR30629:SF2">
    <property type="entry name" value="PROPHAGE INTEGRASE INTS-RELATED"/>
    <property type="match status" value="1"/>
</dbReference>
<dbReference type="InterPro" id="IPR010998">
    <property type="entry name" value="Integrase_recombinase_N"/>
</dbReference>
<dbReference type="Proteomes" id="UP001501565">
    <property type="component" value="Unassembled WGS sequence"/>
</dbReference>
<feature type="domain" description="Tyr recombinase" evidence="5">
    <location>
        <begin position="229"/>
        <end position="412"/>
    </location>
</feature>
<dbReference type="RefSeq" id="WP_344794286.1">
    <property type="nucleotide sequence ID" value="NZ_BAABBN010000002.1"/>
</dbReference>
<comment type="caution">
    <text evidence="6">The sequence shown here is derived from an EMBL/GenBank/DDBJ whole genome shotgun (WGS) entry which is preliminary data.</text>
</comment>
<keyword evidence="3" id="KW-0238">DNA-binding</keyword>
<dbReference type="Gene3D" id="1.10.443.10">
    <property type="entry name" value="Intergrase catalytic core"/>
    <property type="match status" value="1"/>
</dbReference>
<evidence type="ECO:0000256" key="2">
    <source>
        <dbReference type="ARBA" id="ARBA00022908"/>
    </source>
</evidence>
<evidence type="ECO:0000313" key="6">
    <source>
        <dbReference type="EMBL" id="GAA3909871.1"/>
    </source>
</evidence>
<dbReference type="Pfam" id="PF00589">
    <property type="entry name" value="Phage_integrase"/>
    <property type="match status" value="1"/>
</dbReference>
<dbReference type="Gene3D" id="1.10.150.130">
    <property type="match status" value="1"/>
</dbReference>
<proteinExistence type="inferred from homology"/>
<dbReference type="EMBL" id="BAABBN010000002">
    <property type="protein sequence ID" value="GAA3909871.1"/>
    <property type="molecule type" value="Genomic_DNA"/>
</dbReference>
<keyword evidence="4" id="KW-0233">DNA recombination</keyword>
<evidence type="ECO:0000256" key="3">
    <source>
        <dbReference type="ARBA" id="ARBA00023125"/>
    </source>
</evidence>
<dbReference type="Pfam" id="PF22022">
    <property type="entry name" value="Phage_int_M"/>
    <property type="match status" value="1"/>
</dbReference>
<protein>
    <submittedName>
        <fullName evidence="6">Site-specific integrase</fullName>
    </submittedName>
</protein>
<dbReference type="Gene3D" id="3.30.160.390">
    <property type="entry name" value="Integrase, DNA-binding domain"/>
    <property type="match status" value="1"/>
</dbReference>
<dbReference type="PANTHER" id="PTHR30629">
    <property type="entry name" value="PROPHAGE INTEGRASE"/>
    <property type="match status" value="1"/>
</dbReference>
<keyword evidence="7" id="KW-1185">Reference proteome</keyword>
<dbReference type="InterPro" id="IPR002104">
    <property type="entry name" value="Integrase_catalytic"/>
</dbReference>
<dbReference type="InterPro" id="IPR011010">
    <property type="entry name" value="DNA_brk_join_enz"/>
</dbReference>
<dbReference type="CDD" id="cd00801">
    <property type="entry name" value="INT_P4_C"/>
    <property type="match status" value="1"/>
</dbReference>
<reference evidence="7" key="1">
    <citation type="journal article" date="2019" name="Int. J. Syst. Evol. Microbiol.">
        <title>The Global Catalogue of Microorganisms (GCM) 10K type strain sequencing project: providing services to taxonomists for standard genome sequencing and annotation.</title>
        <authorList>
            <consortium name="The Broad Institute Genomics Platform"/>
            <consortium name="The Broad Institute Genome Sequencing Center for Infectious Disease"/>
            <person name="Wu L."/>
            <person name="Ma J."/>
        </authorList>
    </citation>
    <scope>NUCLEOTIDE SEQUENCE [LARGE SCALE GENOMIC DNA]</scope>
    <source>
        <strain evidence="7">JCM 17551</strain>
    </source>
</reference>
<dbReference type="Pfam" id="PF13356">
    <property type="entry name" value="Arm-DNA-bind_3"/>
    <property type="match status" value="1"/>
</dbReference>
<dbReference type="InterPro" id="IPR053876">
    <property type="entry name" value="Phage_int_M"/>
</dbReference>
<sequence length="421" mass="48201">MAKFSFRTHDQVIRLPITGKQYEAYRDTGKRGEGRLGVRVNPKGLKVWIYRFFFSGKRLFVNLGRVSDGMTMNAAQKEADKLSDMLLRGQNPKEELAALERVKQEEHRLKEQRGTIKQLFEAYTEQMRIDGKRTHQAVLAALEKEIYPHIKPETKAADVDTQSLVEVLAKIISRGAATQSNRVRSYLMAAFNYGLQHDNNPATINAKAVFALKFNPVSNIPKQKAAERVGNNYLSLVELKEIVEDFSQTPRVGVLPHLLLKLCVFTGGQRPYELISSKWSSVDYENQTLLIPPEISKNKTPHLLPLTKSALGVLDELRDLAGESEYIFPKSNNPEEHLRTDSLSKAISRYRDYKPDFNQFVARDIRRTCKTLMGELGISKELRDRIQNHALNDVSSKHYDRYDYLPEKRHALESWESCLSH</sequence>
<accession>A0ABP7LY27</accession>
<dbReference type="PROSITE" id="PS51898">
    <property type="entry name" value="TYR_RECOMBINASE"/>
    <property type="match status" value="1"/>
</dbReference>
<comment type="similarity">
    <text evidence="1">Belongs to the 'phage' integrase family.</text>
</comment>
<dbReference type="InterPro" id="IPR013762">
    <property type="entry name" value="Integrase-like_cat_sf"/>
</dbReference>
<evidence type="ECO:0000259" key="5">
    <source>
        <dbReference type="PROSITE" id="PS51898"/>
    </source>
</evidence>